<evidence type="ECO:0000313" key="3">
    <source>
        <dbReference type="Proteomes" id="UP000030832"/>
    </source>
</evidence>
<protein>
    <submittedName>
        <fullName evidence="2">Uncharacterized protein</fullName>
    </submittedName>
</protein>
<keyword evidence="1" id="KW-1133">Transmembrane helix</keyword>
<dbReference type="Proteomes" id="UP000030832">
    <property type="component" value="Unassembled WGS sequence"/>
</dbReference>
<dbReference type="EMBL" id="JRJU01000003">
    <property type="protein sequence ID" value="KHF41396.1"/>
    <property type="molecule type" value="Genomic_DNA"/>
</dbReference>
<gene>
    <name evidence="2" type="ORF">LQ50_03965</name>
</gene>
<dbReference type="STRING" id="333138.LQ50_03965"/>
<comment type="caution">
    <text evidence="2">The sequence shown here is derived from an EMBL/GenBank/DDBJ whole genome shotgun (WGS) entry which is preliminary data.</text>
</comment>
<organism evidence="2 3">
    <name type="scientific">Halalkalibacter okhensis</name>
    <dbReference type="NCBI Taxonomy" id="333138"/>
    <lineage>
        <taxon>Bacteria</taxon>
        <taxon>Bacillati</taxon>
        <taxon>Bacillota</taxon>
        <taxon>Bacilli</taxon>
        <taxon>Bacillales</taxon>
        <taxon>Bacillaceae</taxon>
        <taxon>Halalkalibacter</taxon>
    </lineage>
</organism>
<dbReference type="RefSeq" id="WP_034626296.1">
    <property type="nucleotide sequence ID" value="NZ_JRJU01000003.1"/>
</dbReference>
<accession>A0A0B0IP28</accession>
<name>A0A0B0IP28_9BACI</name>
<evidence type="ECO:0000256" key="1">
    <source>
        <dbReference type="SAM" id="Phobius"/>
    </source>
</evidence>
<proteinExistence type="predicted"/>
<reference evidence="2 3" key="1">
    <citation type="submission" date="2014-09" db="EMBL/GenBank/DDBJ databases">
        <title>Genome sequencing and annotation of Bacillus Okhensis strain Kh10-101T.</title>
        <authorList>
            <person name="Prakash J.S."/>
        </authorList>
    </citation>
    <scope>NUCLEOTIDE SEQUENCE [LARGE SCALE GENOMIC DNA]</scope>
    <source>
        <strain evidence="3">Kh10-101T</strain>
    </source>
</reference>
<keyword evidence="1" id="KW-0812">Transmembrane</keyword>
<evidence type="ECO:0000313" key="2">
    <source>
        <dbReference type="EMBL" id="KHF41396.1"/>
    </source>
</evidence>
<dbReference type="OrthoDB" id="2942864at2"/>
<sequence>MEEILDRFFGFLPQRGVFWTAVGTSLFIVVFHYIISKINELLKLPWMKEENQQQRRQILQKQRNENQK</sequence>
<dbReference type="AlphaFoldDB" id="A0A0B0IP28"/>
<keyword evidence="1" id="KW-0472">Membrane</keyword>
<feature type="transmembrane region" description="Helical" evidence="1">
    <location>
        <begin position="16"/>
        <end position="35"/>
    </location>
</feature>
<keyword evidence="3" id="KW-1185">Reference proteome</keyword>